<dbReference type="AlphaFoldDB" id="A0A7K1UNN8"/>
<dbReference type="RefSeq" id="WP_157354714.1">
    <property type="nucleotide sequence ID" value="NZ_WRPP01000001.1"/>
</dbReference>
<dbReference type="EMBL" id="WRPP01000001">
    <property type="protein sequence ID" value="MVU75946.1"/>
    <property type="molecule type" value="Genomic_DNA"/>
</dbReference>
<gene>
    <name evidence="1" type="ORF">GPX89_01655</name>
</gene>
<proteinExistence type="predicted"/>
<name>A0A7K1UNN8_9NOCA</name>
<protein>
    <submittedName>
        <fullName evidence="1">Uncharacterized protein</fullName>
    </submittedName>
</protein>
<organism evidence="1 2">
    <name type="scientific">Nocardia terrae</name>
    <dbReference type="NCBI Taxonomy" id="2675851"/>
    <lineage>
        <taxon>Bacteria</taxon>
        <taxon>Bacillati</taxon>
        <taxon>Actinomycetota</taxon>
        <taxon>Actinomycetes</taxon>
        <taxon>Mycobacteriales</taxon>
        <taxon>Nocardiaceae</taxon>
        <taxon>Nocardia</taxon>
    </lineage>
</organism>
<dbReference type="Proteomes" id="UP000466794">
    <property type="component" value="Unassembled WGS sequence"/>
</dbReference>
<accession>A0A7K1UNN8</accession>
<sequence length="101" mass="11139">MTDILDVLHSRWAESAAEAIVTGEDHPTLTFTTHEVADLIDYIANLRRDVVDAVAAFERIHLALDQHTAHPEARARQACTIARYAAERLTASRQKLPGPPG</sequence>
<evidence type="ECO:0000313" key="2">
    <source>
        <dbReference type="Proteomes" id="UP000466794"/>
    </source>
</evidence>
<keyword evidence="2" id="KW-1185">Reference proteome</keyword>
<evidence type="ECO:0000313" key="1">
    <source>
        <dbReference type="EMBL" id="MVU75946.1"/>
    </source>
</evidence>
<comment type="caution">
    <text evidence="1">The sequence shown here is derived from an EMBL/GenBank/DDBJ whole genome shotgun (WGS) entry which is preliminary data.</text>
</comment>
<reference evidence="1 2" key="1">
    <citation type="submission" date="2019-12" db="EMBL/GenBank/DDBJ databases">
        <title>Nocardia sp. nov. ET3-3 isolated from soil.</title>
        <authorList>
            <person name="Kanchanasin P."/>
            <person name="Tanasupawat S."/>
            <person name="Yuki M."/>
            <person name="Kudo T."/>
        </authorList>
    </citation>
    <scope>NUCLEOTIDE SEQUENCE [LARGE SCALE GENOMIC DNA]</scope>
    <source>
        <strain evidence="1 2">ET3-3</strain>
    </source>
</reference>